<evidence type="ECO:0000256" key="5">
    <source>
        <dbReference type="ARBA" id="ARBA00022989"/>
    </source>
</evidence>
<feature type="transmembrane region" description="Helical" evidence="7">
    <location>
        <begin position="109"/>
        <end position="127"/>
    </location>
</feature>
<evidence type="ECO:0000256" key="6">
    <source>
        <dbReference type="ARBA" id="ARBA00023136"/>
    </source>
</evidence>
<dbReference type="Pfam" id="PF00528">
    <property type="entry name" value="BPD_transp_1"/>
    <property type="match status" value="1"/>
</dbReference>
<dbReference type="EMBL" id="CP069362">
    <property type="protein sequence ID" value="WGS64618.1"/>
    <property type="molecule type" value="Genomic_DNA"/>
</dbReference>
<dbReference type="RefSeq" id="WP_280998419.1">
    <property type="nucleotide sequence ID" value="NZ_CP069362.1"/>
</dbReference>
<dbReference type="PANTHER" id="PTHR43227:SF3">
    <property type="entry name" value="BINDING-PROTEIN-DEPENDENT TRANSPORT SYSTEMS INNER MEMBRANE COMPONENT"/>
    <property type="match status" value="1"/>
</dbReference>
<dbReference type="InterPro" id="IPR000515">
    <property type="entry name" value="MetI-like"/>
</dbReference>
<dbReference type="PROSITE" id="PS50928">
    <property type="entry name" value="ABC_TM1"/>
    <property type="match status" value="1"/>
</dbReference>
<keyword evidence="4 7" id="KW-0812">Transmembrane</keyword>
<keyword evidence="3" id="KW-1003">Cell membrane</keyword>
<gene>
    <name evidence="9" type="ORF">JRV97_09615</name>
</gene>
<name>A0ABY8PPQ4_9BACT</name>
<evidence type="ECO:0000313" key="10">
    <source>
        <dbReference type="Proteomes" id="UP001232493"/>
    </source>
</evidence>
<dbReference type="Proteomes" id="UP001232493">
    <property type="component" value="Chromosome"/>
</dbReference>
<evidence type="ECO:0000256" key="2">
    <source>
        <dbReference type="ARBA" id="ARBA00022448"/>
    </source>
</evidence>
<keyword evidence="5 7" id="KW-1133">Transmembrane helix</keyword>
<feature type="transmembrane region" description="Helical" evidence="7">
    <location>
        <begin position="250"/>
        <end position="274"/>
    </location>
</feature>
<evidence type="ECO:0000313" key="9">
    <source>
        <dbReference type="EMBL" id="WGS64618.1"/>
    </source>
</evidence>
<evidence type="ECO:0000256" key="7">
    <source>
        <dbReference type="RuleBase" id="RU363032"/>
    </source>
</evidence>
<comment type="subcellular location">
    <subcellularLocation>
        <location evidence="1 7">Cell membrane</location>
        <topology evidence="1 7">Multi-pass membrane protein</topology>
    </subcellularLocation>
</comment>
<dbReference type="InterPro" id="IPR035906">
    <property type="entry name" value="MetI-like_sf"/>
</dbReference>
<evidence type="ECO:0000256" key="4">
    <source>
        <dbReference type="ARBA" id="ARBA00022692"/>
    </source>
</evidence>
<keyword evidence="2 7" id="KW-0813">Transport</keyword>
<dbReference type="CDD" id="cd06261">
    <property type="entry name" value="TM_PBP2"/>
    <property type="match status" value="1"/>
</dbReference>
<sequence length="286" mass="32398">MKLKNKNALMGIIFVSGWIIGFLVFTLVPIIRTIWFSFNNVKFTANGIKETYVGLLNYKNAFLLDPVFTDYIIEYISQMLIFIPIIVTFSLIAAIMLNKKIKGKGFFRTIFFLPVIITSGPVMQKLIEQNATALPGVYKYFSMEYLAKNFGIFGNLFGMVLNSFIMILWFSGVQILIFIAGLQKLDKSVYEAASIDGASKWQMFWKLTLPALMPVISINVVYTLVTLSNFALNHIVQKISNDMYDITKGIGYATALAIIYFIIILILLSVFLLITKNKDGEKYAKN</sequence>
<feature type="domain" description="ABC transmembrane type-1" evidence="8">
    <location>
        <begin position="72"/>
        <end position="271"/>
    </location>
</feature>
<reference evidence="9 10" key="1">
    <citation type="submission" date="2021-02" db="EMBL/GenBank/DDBJ databases">
        <title>Characterization of Marinitoga sp. nov. str. BP5-C20A.</title>
        <authorList>
            <person name="Erauso G."/>
            <person name="Postec A."/>
        </authorList>
    </citation>
    <scope>NUCLEOTIDE SEQUENCE [LARGE SCALE GENOMIC DNA]</scope>
    <source>
        <strain evidence="9 10">BP5-C20A</strain>
    </source>
</reference>
<feature type="transmembrane region" description="Helical" evidence="7">
    <location>
        <begin position="75"/>
        <end position="97"/>
    </location>
</feature>
<proteinExistence type="inferred from homology"/>
<feature type="transmembrane region" description="Helical" evidence="7">
    <location>
        <begin position="156"/>
        <end position="182"/>
    </location>
</feature>
<accession>A0ABY8PPQ4</accession>
<dbReference type="PANTHER" id="PTHR43227">
    <property type="entry name" value="BLL4140 PROTEIN"/>
    <property type="match status" value="1"/>
</dbReference>
<organism evidence="9 10">
    <name type="scientific">Marinitoga aeolica</name>
    <dbReference type="NCBI Taxonomy" id="2809031"/>
    <lineage>
        <taxon>Bacteria</taxon>
        <taxon>Thermotogati</taxon>
        <taxon>Thermotogota</taxon>
        <taxon>Thermotogae</taxon>
        <taxon>Petrotogales</taxon>
        <taxon>Petrotogaceae</taxon>
        <taxon>Marinitoga</taxon>
    </lineage>
</organism>
<dbReference type="InterPro" id="IPR050809">
    <property type="entry name" value="UgpAE/MalFG_permease"/>
</dbReference>
<dbReference type="SUPFAM" id="SSF161098">
    <property type="entry name" value="MetI-like"/>
    <property type="match status" value="1"/>
</dbReference>
<keyword evidence="6 7" id="KW-0472">Membrane</keyword>
<keyword evidence="10" id="KW-1185">Reference proteome</keyword>
<protein>
    <submittedName>
        <fullName evidence="9">Sugar ABC transporter permease</fullName>
    </submittedName>
</protein>
<comment type="similarity">
    <text evidence="7">Belongs to the binding-protein-dependent transport system permease family.</text>
</comment>
<feature type="transmembrane region" description="Helical" evidence="7">
    <location>
        <begin position="12"/>
        <end position="35"/>
    </location>
</feature>
<evidence type="ECO:0000256" key="1">
    <source>
        <dbReference type="ARBA" id="ARBA00004651"/>
    </source>
</evidence>
<feature type="transmembrane region" description="Helical" evidence="7">
    <location>
        <begin position="203"/>
        <end position="225"/>
    </location>
</feature>
<evidence type="ECO:0000256" key="3">
    <source>
        <dbReference type="ARBA" id="ARBA00022475"/>
    </source>
</evidence>
<dbReference type="Gene3D" id="1.10.3720.10">
    <property type="entry name" value="MetI-like"/>
    <property type="match status" value="1"/>
</dbReference>
<evidence type="ECO:0000259" key="8">
    <source>
        <dbReference type="PROSITE" id="PS50928"/>
    </source>
</evidence>